<dbReference type="Pfam" id="PF03741">
    <property type="entry name" value="TerC"/>
    <property type="match status" value="1"/>
</dbReference>
<feature type="transmembrane region" description="Helical" evidence="1">
    <location>
        <begin position="340"/>
        <end position="359"/>
    </location>
</feature>
<dbReference type="RefSeq" id="WP_145235935.1">
    <property type="nucleotide sequence ID" value="NZ_CP036273.1"/>
</dbReference>
<name>A0A517XQ74_9BACT</name>
<dbReference type="Proteomes" id="UP000319576">
    <property type="component" value="Chromosome"/>
</dbReference>
<dbReference type="GO" id="GO:0005886">
    <property type="term" value="C:plasma membrane"/>
    <property type="evidence" value="ECO:0007669"/>
    <property type="project" value="TreeGrafter"/>
</dbReference>
<dbReference type="InterPro" id="IPR005496">
    <property type="entry name" value="Integral_membrane_TerC"/>
</dbReference>
<evidence type="ECO:0000313" key="3">
    <source>
        <dbReference type="EMBL" id="QDU19648.1"/>
    </source>
</evidence>
<dbReference type="EMBL" id="CP036273">
    <property type="protein sequence ID" value="QDU19648.1"/>
    <property type="molecule type" value="Genomic_DNA"/>
</dbReference>
<evidence type="ECO:0000313" key="4">
    <source>
        <dbReference type="Proteomes" id="UP000319576"/>
    </source>
</evidence>
<feature type="transmembrane region" description="Helical" evidence="1">
    <location>
        <begin position="365"/>
        <end position="382"/>
    </location>
</feature>
<feature type="chain" id="PRO_5022211072" evidence="2">
    <location>
        <begin position="27"/>
        <end position="402"/>
    </location>
</feature>
<evidence type="ECO:0000256" key="1">
    <source>
        <dbReference type="SAM" id="Phobius"/>
    </source>
</evidence>
<dbReference type="PANTHER" id="PTHR30060:SF0">
    <property type="entry name" value="COILED-COIL PROTEIN (DUF2040)-RELATED"/>
    <property type="match status" value="1"/>
</dbReference>
<dbReference type="PANTHER" id="PTHR30060">
    <property type="entry name" value="INNER MEMBRANE PROTEIN"/>
    <property type="match status" value="1"/>
</dbReference>
<keyword evidence="4" id="KW-1185">Reference proteome</keyword>
<feature type="transmembrane region" description="Helical" evidence="1">
    <location>
        <begin position="188"/>
        <end position="211"/>
    </location>
</feature>
<feature type="transmembrane region" description="Helical" evidence="1">
    <location>
        <begin position="231"/>
        <end position="251"/>
    </location>
</feature>
<keyword evidence="1" id="KW-0812">Transmembrane</keyword>
<dbReference type="AlphaFoldDB" id="A0A517XQ74"/>
<reference evidence="3 4" key="1">
    <citation type="submission" date="2019-02" db="EMBL/GenBank/DDBJ databases">
        <title>Deep-cultivation of Planctomycetes and their phenomic and genomic characterization uncovers novel biology.</title>
        <authorList>
            <person name="Wiegand S."/>
            <person name="Jogler M."/>
            <person name="Boedeker C."/>
            <person name="Pinto D."/>
            <person name="Vollmers J."/>
            <person name="Rivas-Marin E."/>
            <person name="Kohn T."/>
            <person name="Peeters S.H."/>
            <person name="Heuer A."/>
            <person name="Rast P."/>
            <person name="Oberbeckmann S."/>
            <person name="Bunk B."/>
            <person name="Jeske O."/>
            <person name="Meyerdierks A."/>
            <person name="Storesund J.E."/>
            <person name="Kallscheuer N."/>
            <person name="Luecker S."/>
            <person name="Lage O.M."/>
            <person name="Pohl T."/>
            <person name="Merkel B.J."/>
            <person name="Hornburger P."/>
            <person name="Mueller R.-W."/>
            <person name="Bruemmer F."/>
            <person name="Labrenz M."/>
            <person name="Spormann A.M."/>
            <person name="Op den Camp H."/>
            <person name="Overmann J."/>
            <person name="Amann R."/>
            <person name="Jetten M.S.M."/>
            <person name="Mascher T."/>
            <person name="Medema M.H."/>
            <person name="Devos D.P."/>
            <person name="Kaster A.-K."/>
            <person name="Ovreas L."/>
            <person name="Rohde M."/>
            <person name="Galperin M.Y."/>
            <person name="Jogler C."/>
        </authorList>
    </citation>
    <scope>NUCLEOTIDE SEQUENCE [LARGE SCALE GENOMIC DNA]</scope>
    <source>
        <strain evidence="3 4">ETA_A1</strain>
    </source>
</reference>
<proteinExistence type="predicted"/>
<keyword evidence="2" id="KW-0732">Signal</keyword>
<feature type="transmembrane region" description="Helical" evidence="1">
    <location>
        <begin position="278"/>
        <end position="301"/>
    </location>
</feature>
<feature type="transmembrane region" description="Helical" evidence="1">
    <location>
        <begin position="143"/>
        <end position="176"/>
    </location>
</feature>
<dbReference type="OrthoDB" id="9806211at2"/>
<keyword evidence="1" id="KW-1133">Transmembrane helix</keyword>
<sequence length="402" mass="42756" precursor="true">MRRRPLVTLAVGLVAVALALTGRAAAQNGKDATITVAVPAQDYPKVHADLDDGSATIQGVLKLQAIPLRTDTGTRVIDLKHVRRVTFQRDPNGNSQDLVELADKEIVRGRVTADVFTVEADGKATDYPKAKLREVRVDRDEHLSLLGVLIGLLTLTAMEIVLGVDNIIFLAIVAARLPKAEQPKARKIGLAAALGTRLLLLLSLSFILGLTAPIFTLPDLPLMRDLEAREVSWRDVILLVGGLFLIGKSVYEMHEKLEHAKAHAAAGTTPPTEGNASFASTIATIAVIDIVFSLDSVITAVGMVESVPVMIVAMVLAMGVMLAFAGPVSDFVDRHPTVKVLALSFLILIGVMLVAEGFGQHINKGYIYFAMAFAVAIEFINLKLRGSSAAVAAATAEKPAGA</sequence>
<feature type="signal peptide" evidence="2">
    <location>
        <begin position="1"/>
        <end position="26"/>
    </location>
</feature>
<protein>
    <submittedName>
        <fullName evidence="3">Integral membrane protein TerC family protein</fullName>
    </submittedName>
</protein>
<feature type="transmembrane region" description="Helical" evidence="1">
    <location>
        <begin position="307"/>
        <end position="328"/>
    </location>
</feature>
<gene>
    <name evidence="3" type="ORF">ETAA1_15780</name>
</gene>
<accession>A0A517XQ74</accession>
<evidence type="ECO:0000256" key="2">
    <source>
        <dbReference type="SAM" id="SignalP"/>
    </source>
</evidence>
<dbReference type="KEGG" id="uli:ETAA1_15780"/>
<organism evidence="3 4">
    <name type="scientific">Urbifossiella limnaea</name>
    <dbReference type="NCBI Taxonomy" id="2528023"/>
    <lineage>
        <taxon>Bacteria</taxon>
        <taxon>Pseudomonadati</taxon>
        <taxon>Planctomycetota</taxon>
        <taxon>Planctomycetia</taxon>
        <taxon>Gemmatales</taxon>
        <taxon>Gemmataceae</taxon>
        <taxon>Urbifossiella</taxon>
    </lineage>
</organism>
<keyword evidence="1" id="KW-0472">Membrane</keyword>